<protein>
    <recommendedName>
        <fullName evidence="3">Cx9C motif-containing protein 4, mitochondrial</fullName>
    </recommendedName>
</protein>
<dbReference type="Pfam" id="PF08991">
    <property type="entry name" value="CMC4"/>
    <property type="match status" value="1"/>
</dbReference>
<dbReference type="AlphaFoldDB" id="A0A194SEX6"/>
<dbReference type="RefSeq" id="XP_018274125.1">
    <property type="nucleotide sequence ID" value="XM_018413737.1"/>
</dbReference>
<dbReference type="PANTHER" id="PTHR15590:SF0">
    <property type="entry name" value="CX9C MOTIF-CONTAINING PROTEIN 4"/>
    <property type="match status" value="1"/>
</dbReference>
<dbReference type="OrthoDB" id="13601at2759"/>
<evidence type="ECO:0000256" key="2">
    <source>
        <dbReference type="ARBA" id="ARBA00009858"/>
    </source>
</evidence>
<keyword evidence="4" id="KW-0496">Mitochondrion</keyword>
<name>A0A194SEX6_RHOGW</name>
<dbReference type="STRING" id="578459.A0A194SEX6"/>
<comment type="similarity">
    <text evidence="2">Belongs to the CMC4 family.</text>
</comment>
<keyword evidence="8" id="KW-1185">Reference proteome</keyword>
<dbReference type="SUPFAM" id="SSF47072">
    <property type="entry name" value="Cysteine alpha-hairpin motif"/>
    <property type="match status" value="1"/>
</dbReference>
<evidence type="ECO:0000313" key="7">
    <source>
        <dbReference type="EMBL" id="KPV78076.1"/>
    </source>
</evidence>
<reference evidence="7 8" key="1">
    <citation type="journal article" date="2015" name="Front. Microbiol.">
        <title>Genome sequence of the plant growth promoting endophytic yeast Rhodotorula graminis WP1.</title>
        <authorList>
            <person name="Firrincieli A."/>
            <person name="Otillar R."/>
            <person name="Salamov A."/>
            <person name="Schmutz J."/>
            <person name="Khan Z."/>
            <person name="Redman R.S."/>
            <person name="Fleck N.D."/>
            <person name="Lindquist E."/>
            <person name="Grigoriev I.V."/>
            <person name="Doty S.L."/>
        </authorList>
    </citation>
    <scope>NUCLEOTIDE SEQUENCE [LARGE SCALE GENOMIC DNA]</scope>
    <source>
        <strain evidence="7 8">WP1</strain>
    </source>
</reference>
<dbReference type="GeneID" id="28974186"/>
<comment type="subcellular location">
    <subcellularLocation>
        <location evidence="1">Mitochondrion intermembrane space</location>
    </subcellularLocation>
</comment>
<feature type="disulfide bond" evidence="6">
    <location>
        <begin position="41"/>
        <end position="57"/>
    </location>
</feature>
<dbReference type="GO" id="GO:0005758">
    <property type="term" value="C:mitochondrial intermembrane space"/>
    <property type="evidence" value="ECO:0007669"/>
    <property type="project" value="UniProtKB-SubCell"/>
</dbReference>
<evidence type="ECO:0000256" key="3">
    <source>
        <dbReference type="ARBA" id="ARBA00019406"/>
    </source>
</evidence>
<evidence type="ECO:0000256" key="6">
    <source>
        <dbReference type="PIRSR" id="PIRSR627179-50"/>
    </source>
</evidence>
<feature type="disulfide bond" evidence="6">
    <location>
        <begin position="19"/>
        <end position="30"/>
    </location>
</feature>
<organism evidence="7 8">
    <name type="scientific">Rhodotorula graminis (strain WP1)</name>
    <dbReference type="NCBI Taxonomy" id="578459"/>
    <lineage>
        <taxon>Eukaryota</taxon>
        <taxon>Fungi</taxon>
        <taxon>Dikarya</taxon>
        <taxon>Basidiomycota</taxon>
        <taxon>Pucciniomycotina</taxon>
        <taxon>Microbotryomycetes</taxon>
        <taxon>Sporidiobolales</taxon>
        <taxon>Sporidiobolaceae</taxon>
        <taxon>Rhodotorula</taxon>
    </lineage>
</organism>
<dbReference type="PROSITE" id="PS51808">
    <property type="entry name" value="CHCH"/>
    <property type="match status" value="1"/>
</dbReference>
<evidence type="ECO:0000256" key="4">
    <source>
        <dbReference type="ARBA" id="ARBA00023128"/>
    </source>
</evidence>
<proteinExistence type="inferred from homology"/>
<dbReference type="OMA" id="YQEEKCQ"/>
<sequence>MPVDSDEPCHPEACKIQNCLMNRGYDDTKCAQQITALYLCCQQFYKRNGDDARCAACPRPDLLTRKLEERGLGEQGK</sequence>
<dbReference type="InterPro" id="IPR027179">
    <property type="entry name" value="CMC4"/>
</dbReference>
<dbReference type="Proteomes" id="UP000053890">
    <property type="component" value="Unassembled WGS sequence"/>
</dbReference>
<feature type="disulfide bond" evidence="6">
    <location>
        <begin position="9"/>
        <end position="40"/>
    </location>
</feature>
<keyword evidence="5 6" id="KW-1015">Disulfide bond</keyword>
<dbReference type="EMBL" id="KQ474073">
    <property type="protein sequence ID" value="KPV78076.1"/>
    <property type="molecule type" value="Genomic_DNA"/>
</dbReference>
<dbReference type="Gene3D" id="1.10.287.1130">
    <property type="entry name" value="CytochromE C oxidase copper chaperone"/>
    <property type="match status" value="1"/>
</dbReference>
<evidence type="ECO:0000256" key="5">
    <source>
        <dbReference type="ARBA" id="ARBA00023157"/>
    </source>
</evidence>
<evidence type="ECO:0000313" key="8">
    <source>
        <dbReference type="Proteomes" id="UP000053890"/>
    </source>
</evidence>
<gene>
    <name evidence="7" type="ORF">RHOBADRAFT_40619</name>
</gene>
<evidence type="ECO:0000256" key="1">
    <source>
        <dbReference type="ARBA" id="ARBA00004569"/>
    </source>
</evidence>
<accession>A0A194SEX6</accession>
<dbReference type="PANTHER" id="PTHR15590">
    <property type="entry name" value="CX9C MOTIF-CONTAINING PROTEIN 4"/>
    <property type="match status" value="1"/>
</dbReference>
<dbReference type="InterPro" id="IPR009069">
    <property type="entry name" value="Cys_alpha_HP_mot_SF"/>
</dbReference>